<dbReference type="InterPro" id="IPR001283">
    <property type="entry name" value="CRISP-related"/>
</dbReference>
<proteinExistence type="predicted"/>
<keyword evidence="2" id="KW-0964">Secreted</keyword>
<sequence length="179" mass="20198">MLIKLLIFVLCAVVVLKGVESAELQQRAVDINDFRKLALERHNYHRRRHGCADLILNDTISAHAQDWANQISLGEGLPHRPNNPYGENLFAAWASWTDYDITGDVAVNSWYSEIHKYVFGEATPHNFNDVGHFTQLIWKNSKQLGVGKVAKNGKVWVVANYDPPGNYGGEYVENVPKPL</sequence>
<dbReference type="CDD" id="cd05382">
    <property type="entry name" value="CAP_GAPR1-like"/>
    <property type="match status" value="1"/>
</dbReference>
<feature type="signal peptide" evidence="3">
    <location>
        <begin position="1"/>
        <end position="21"/>
    </location>
</feature>
<keyword evidence="3" id="KW-0732">Signal</keyword>
<evidence type="ECO:0000259" key="4">
    <source>
        <dbReference type="SMART" id="SM00198"/>
    </source>
</evidence>
<organism evidence="5">
    <name type="scientific">Photinus pyralis</name>
    <name type="common">Common eastern firefly</name>
    <name type="synonym">Lampyris pyralis</name>
    <dbReference type="NCBI Taxonomy" id="7054"/>
    <lineage>
        <taxon>Eukaryota</taxon>
        <taxon>Metazoa</taxon>
        <taxon>Ecdysozoa</taxon>
        <taxon>Arthropoda</taxon>
        <taxon>Hexapoda</taxon>
        <taxon>Insecta</taxon>
        <taxon>Pterygota</taxon>
        <taxon>Neoptera</taxon>
        <taxon>Endopterygota</taxon>
        <taxon>Coleoptera</taxon>
        <taxon>Polyphaga</taxon>
        <taxon>Elateriformia</taxon>
        <taxon>Elateroidea</taxon>
        <taxon>Lampyridae</taxon>
        <taxon>Lampyrinae</taxon>
        <taxon>Photinus</taxon>
    </lineage>
</organism>
<dbReference type="GO" id="GO:0005576">
    <property type="term" value="C:extracellular region"/>
    <property type="evidence" value="ECO:0007669"/>
    <property type="project" value="UniProtKB-SubCell"/>
</dbReference>
<evidence type="ECO:0000256" key="3">
    <source>
        <dbReference type="SAM" id="SignalP"/>
    </source>
</evidence>
<reference evidence="5" key="1">
    <citation type="journal article" date="2016" name="Sci. Rep.">
        <title>Molecular characterization of firefly nuptial gifts: a multi-omics approach sheds light on postcopulatory sexual selection.</title>
        <authorList>
            <person name="Al-Wathiqui N."/>
            <person name="Fallon T.R."/>
            <person name="South A."/>
            <person name="Weng J.K."/>
            <person name="Lewis S.M."/>
        </authorList>
    </citation>
    <scope>NUCLEOTIDE SEQUENCE</scope>
</reference>
<dbReference type="InterPro" id="IPR014044">
    <property type="entry name" value="CAP_dom"/>
</dbReference>
<dbReference type="AlphaFoldDB" id="A0A1Y1KMF7"/>
<evidence type="ECO:0000313" key="5">
    <source>
        <dbReference type="EMBL" id="JAV62579.1"/>
    </source>
</evidence>
<dbReference type="InterPro" id="IPR035940">
    <property type="entry name" value="CAP_sf"/>
</dbReference>
<evidence type="ECO:0000256" key="1">
    <source>
        <dbReference type="ARBA" id="ARBA00004613"/>
    </source>
</evidence>
<dbReference type="InterPro" id="IPR018244">
    <property type="entry name" value="Allrgn_V5/Tpx1_CS"/>
</dbReference>
<dbReference type="Pfam" id="PF00188">
    <property type="entry name" value="CAP"/>
    <property type="match status" value="1"/>
</dbReference>
<dbReference type="SUPFAM" id="SSF55797">
    <property type="entry name" value="PR-1-like"/>
    <property type="match status" value="1"/>
</dbReference>
<dbReference type="FunFam" id="3.40.33.10:FF:000010">
    <property type="entry name" value="Predicted protein"/>
    <property type="match status" value="1"/>
</dbReference>
<feature type="domain" description="SCP" evidence="4">
    <location>
        <begin position="33"/>
        <end position="169"/>
    </location>
</feature>
<dbReference type="PANTHER" id="PTHR10334">
    <property type="entry name" value="CYSTEINE-RICH SECRETORY PROTEIN-RELATED"/>
    <property type="match status" value="1"/>
</dbReference>
<feature type="chain" id="PRO_5012282146" description="SCP domain-containing protein" evidence="3">
    <location>
        <begin position="22"/>
        <end position="179"/>
    </location>
</feature>
<dbReference type="SMART" id="SM00198">
    <property type="entry name" value="SCP"/>
    <property type="match status" value="1"/>
</dbReference>
<dbReference type="PRINTS" id="PR00837">
    <property type="entry name" value="V5TPXLIKE"/>
</dbReference>
<dbReference type="EMBL" id="GEZM01078918">
    <property type="protein sequence ID" value="JAV62579.1"/>
    <property type="molecule type" value="Transcribed_RNA"/>
</dbReference>
<comment type="subcellular location">
    <subcellularLocation>
        <location evidence="1">Secreted</location>
    </subcellularLocation>
</comment>
<name>A0A1Y1KMF7_PHOPY</name>
<dbReference type="InterPro" id="IPR034113">
    <property type="entry name" value="SCP_GAPR1-like"/>
</dbReference>
<dbReference type="Gene3D" id="3.40.33.10">
    <property type="entry name" value="CAP"/>
    <property type="match status" value="1"/>
</dbReference>
<evidence type="ECO:0000256" key="2">
    <source>
        <dbReference type="ARBA" id="ARBA00022525"/>
    </source>
</evidence>
<protein>
    <recommendedName>
        <fullName evidence="4">SCP domain-containing protein</fullName>
    </recommendedName>
</protein>
<dbReference type="PROSITE" id="PS01009">
    <property type="entry name" value="CRISP_1"/>
    <property type="match status" value="1"/>
</dbReference>
<accession>A0A1Y1KMF7</accession>